<evidence type="ECO:0000313" key="2">
    <source>
        <dbReference type="EMBL" id="OME89274.1"/>
    </source>
</evidence>
<gene>
    <name evidence="2" type="ORF">BK123_26225</name>
</gene>
<reference evidence="2 3" key="1">
    <citation type="submission" date="2016-11" db="EMBL/GenBank/DDBJ databases">
        <title>Paenibacillus species isolates.</title>
        <authorList>
            <person name="Beno S.M."/>
        </authorList>
    </citation>
    <scope>NUCLEOTIDE SEQUENCE [LARGE SCALE GENOMIC DNA]</scope>
    <source>
        <strain evidence="2 3">FSL F4-0100</strain>
    </source>
</reference>
<dbReference type="EMBL" id="MRTF01000010">
    <property type="protein sequence ID" value="OME89274.1"/>
    <property type="molecule type" value="Genomic_DNA"/>
</dbReference>
<proteinExistence type="predicted"/>
<organism evidence="2 3">
    <name type="scientific">Paenibacillus lautus</name>
    <name type="common">Bacillus lautus</name>
    <dbReference type="NCBI Taxonomy" id="1401"/>
    <lineage>
        <taxon>Bacteria</taxon>
        <taxon>Bacillati</taxon>
        <taxon>Bacillota</taxon>
        <taxon>Bacilli</taxon>
        <taxon>Bacillales</taxon>
        <taxon>Paenibacillaceae</taxon>
        <taxon>Paenibacillus</taxon>
    </lineage>
</organism>
<evidence type="ECO:0000259" key="1">
    <source>
        <dbReference type="Pfam" id="PF00903"/>
    </source>
</evidence>
<dbReference type="PANTHER" id="PTHR33990">
    <property type="entry name" value="PROTEIN YJDN-RELATED"/>
    <property type="match status" value="1"/>
</dbReference>
<dbReference type="RefSeq" id="WP_076325301.1">
    <property type="nucleotide sequence ID" value="NZ_JBCMXI010000005.1"/>
</dbReference>
<dbReference type="OrthoDB" id="9795306at2"/>
<protein>
    <recommendedName>
        <fullName evidence="1">Glyoxalase/fosfomycin resistance/dioxygenase domain-containing protein</fullName>
    </recommendedName>
</protein>
<dbReference type="InterPro" id="IPR028973">
    <property type="entry name" value="PhnB-like"/>
</dbReference>
<dbReference type="CDD" id="cd06588">
    <property type="entry name" value="PhnB_like"/>
    <property type="match status" value="1"/>
</dbReference>
<accession>A0A1R1AUM0</accession>
<dbReference type="InterPro" id="IPR004360">
    <property type="entry name" value="Glyas_Fos-R_dOase_dom"/>
</dbReference>
<dbReference type="Pfam" id="PF00903">
    <property type="entry name" value="Glyoxalase"/>
    <property type="match status" value="1"/>
</dbReference>
<comment type="caution">
    <text evidence="2">The sequence shown here is derived from an EMBL/GenBank/DDBJ whole genome shotgun (WGS) entry which is preliminary data.</text>
</comment>
<dbReference type="Gene3D" id="3.10.180.10">
    <property type="entry name" value="2,3-Dihydroxybiphenyl 1,2-Dioxygenase, domain 1"/>
    <property type="match status" value="1"/>
</dbReference>
<sequence>MAKLTPYIFSEDAKAQAEFYTQALGGEILSVQTHGEIPGTKEELKDKVMHLSLVAGGIPIFMSDSIFQTLERGNGIHLSLSFESDAEAHEAFDRLAEGGKVLDPLKTQFWGALFGLLEDKFGVLWQVTTEVQVN</sequence>
<dbReference type="SUPFAM" id="SSF54593">
    <property type="entry name" value="Glyoxalase/Bleomycin resistance protein/Dihydroxybiphenyl dioxygenase"/>
    <property type="match status" value="1"/>
</dbReference>
<name>A0A1R1AUM0_PAELA</name>
<dbReference type="STRING" id="1401.BK123_26225"/>
<dbReference type="AlphaFoldDB" id="A0A1R1AUM0"/>
<evidence type="ECO:0000313" key="3">
    <source>
        <dbReference type="Proteomes" id="UP000187074"/>
    </source>
</evidence>
<feature type="domain" description="Glyoxalase/fosfomycin resistance/dioxygenase" evidence="1">
    <location>
        <begin position="8"/>
        <end position="127"/>
    </location>
</feature>
<dbReference type="Proteomes" id="UP000187074">
    <property type="component" value="Unassembled WGS sequence"/>
</dbReference>
<dbReference type="PANTHER" id="PTHR33990:SF1">
    <property type="entry name" value="PROTEIN YJDN"/>
    <property type="match status" value="1"/>
</dbReference>
<dbReference type="InterPro" id="IPR029068">
    <property type="entry name" value="Glyas_Bleomycin-R_OHBP_Dase"/>
</dbReference>